<evidence type="ECO:0000313" key="12">
    <source>
        <dbReference type="Proteomes" id="UP000315995"/>
    </source>
</evidence>
<feature type="transmembrane region" description="Helical" evidence="9">
    <location>
        <begin position="370"/>
        <end position="389"/>
    </location>
</feature>
<dbReference type="RefSeq" id="WP_141196875.1">
    <property type="nucleotide sequence ID" value="NZ_CP041186.1"/>
</dbReference>
<keyword evidence="6" id="KW-0067">ATP-binding</keyword>
<dbReference type="InterPro" id="IPR000719">
    <property type="entry name" value="Prot_kinase_dom"/>
</dbReference>
<dbReference type="Gene3D" id="3.30.200.20">
    <property type="entry name" value="Phosphorylase Kinase, domain 1"/>
    <property type="match status" value="1"/>
</dbReference>
<comment type="catalytic activity">
    <reaction evidence="7">
        <text>L-threonyl-[protein] + ATP = O-phospho-L-threonyl-[protein] + ADP + H(+)</text>
        <dbReference type="Rhea" id="RHEA:46608"/>
        <dbReference type="Rhea" id="RHEA-COMP:11060"/>
        <dbReference type="Rhea" id="RHEA-COMP:11605"/>
        <dbReference type="ChEBI" id="CHEBI:15378"/>
        <dbReference type="ChEBI" id="CHEBI:30013"/>
        <dbReference type="ChEBI" id="CHEBI:30616"/>
        <dbReference type="ChEBI" id="CHEBI:61977"/>
        <dbReference type="ChEBI" id="CHEBI:456216"/>
        <dbReference type="EC" id="2.7.11.1"/>
    </reaction>
</comment>
<feature type="transmembrane region" description="Helical" evidence="9">
    <location>
        <begin position="395"/>
        <end position="411"/>
    </location>
</feature>
<comment type="catalytic activity">
    <reaction evidence="8">
        <text>L-seryl-[protein] + ATP = O-phospho-L-seryl-[protein] + ADP + H(+)</text>
        <dbReference type="Rhea" id="RHEA:17989"/>
        <dbReference type="Rhea" id="RHEA-COMP:9863"/>
        <dbReference type="Rhea" id="RHEA-COMP:11604"/>
        <dbReference type="ChEBI" id="CHEBI:15378"/>
        <dbReference type="ChEBI" id="CHEBI:29999"/>
        <dbReference type="ChEBI" id="CHEBI:30616"/>
        <dbReference type="ChEBI" id="CHEBI:83421"/>
        <dbReference type="ChEBI" id="CHEBI:456216"/>
        <dbReference type="EC" id="2.7.11.1"/>
    </reaction>
</comment>
<keyword evidence="3" id="KW-0808">Transferase</keyword>
<evidence type="ECO:0000259" key="10">
    <source>
        <dbReference type="PROSITE" id="PS50011"/>
    </source>
</evidence>
<keyword evidence="2 11" id="KW-0723">Serine/threonine-protein kinase</keyword>
<proteinExistence type="predicted"/>
<evidence type="ECO:0000256" key="5">
    <source>
        <dbReference type="ARBA" id="ARBA00022777"/>
    </source>
</evidence>
<dbReference type="PANTHER" id="PTHR24363">
    <property type="entry name" value="SERINE/THREONINE PROTEIN KINASE"/>
    <property type="match status" value="1"/>
</dbReference>
<dbReference type="Pfam" id="PF00069">
    <property type="entry name" value="Pkinase"/>
    <property type="match status" value="1"/>
</dbReference>
<dbReference type="OrthoDB" id="5518868at2"/>
<sequence>MEPEDENKAARTGAERGAEARVGELIAGRYELLEPIGRGGQGRTWLAYDSQTSQVVTVKELELSRAPDWKTVELFEREGRVLASLDHPRIPAYVDAFHVDLPDTGQTRFFIVEEYVAGTSLADLIEEGRRFDEDELLDILEGVLEILSYLHAQNPPVVHRDIKPANIVQGSSGDLVLVDFGAVQSVLPDELGGSTVVGTTGYLPPEQLMGRAQPASDLYALGATAVHLLSGRHPAEFDMQRNRLQFHEQVRVERSVRDFIDRLLEPVAEDRFESAKEALSYLRRLRGGEPADHALARTDAGEEAWLSRHKETVLVEHRATPRLRFDVALATVSRIDEGLERAPGHVVLDLMPERVEMTFRSGMPTLRPEYTALGLVVVITLVLVIPMAWPAKIGSVLFLLAFGLVSARLFYRRAERRLLLTPQTYELIEEGRTLAKGDLAGLERVETSDEGVLLVEAGGDELVTAGGLGPDQGRWVETRLLESLAQLRRHGRLLEFDEGG</sequence>
<dbReference type="GO" id="GO:0005524">
    <property type="term" value="F:ATP binding"/>
    <property type="evidence" value="ECO:0007669"/>
    <property type="project" value="UniProtKB-KW"/>
</dbReference>
<evidence type="ECO:0000256" key="9">
    <source>
        <dbReference type="SAM" id="Phobius"/>
    </source>
</evidence>
<keyword evidence="12" id="KW-1185">Reference proteome</keyword>
<dbReference type="EMBL" id="CP041186">
    <property type="protein sequence ID" value="QDG50381.1"/>
    <property type="molecule type" value="Genomic_DNA"/>
</dbReference>
<keyword evidence="9" id="KW-1133">Transmembrane helix</keyword>
<evidence type="ECO:0000256" key="2">
    <source>
        <dbReference type="ARBA" id="ARBA00022527"/>
    </source>
</evidence>
<dbReference type="PROSITE" id="PS50011">
    <property type="entry name" value="PROTEIN_KINASE_DOM"/>
    <property type="match status" value="1"/>
</dbReference>
<dbReference type="Proteomes" id="UP000315995">
    <property type="component" value="Chromosome"/>
</dbReference>
<dbReference type="SMART" id="SM00220">
    <property type="entry name" value="S_TKc"/>
    <property type="match status" value="1"/>
</dbReference>
<dbReference type="PANTHER" id="PTHR24363:SF0">
    <property type="entry name" value="SERINE_THREONINE KINASE LIKE DOMAIN CONTAINING 1"/>
    <property type="match status" value="1"/>
</dbReference>
<dbReference type="GO" id="GO:0004674">
    <property type="term" value="F:protein serine/threonine kinase activity"/>
    <property type="evidence" value="ECO:0007669"/>
    <property type="project" value="UniProtKB-KW"/>
</dbReference>
<evidence type="ECO:0000313" key="11">
    <source>
        <dbReference type="EMBL" id="QDG50381.1"/>
    </source>
</evidence>
<evidence type="ECO:0000256" key="8">
    <source>
        <dbReference type="ARBA" id="ARBA00048679"/>
    </source>
</evidence>
<evidence type="ECO:0000256" key="6">
    <source>
        <dbReference type="ARBA" id="ARBA00022840"/>
    </source>
</evidence>
<dbReference type="InterPro" id="IPR011009">
    <property type="entry name" value="Kinase-like_dom_sf"/>
</dbReference>
<evidence type="ECO:0000256" key="1">
    <source>
        <dbReference type="ARBA" id="ARBA00012513"/>
    </source>
</evidence>
<dbReference type="CDD" id="cd14014">
    <property type="entry name" value="STKc_PknB_like"/>
    <property type="match status" value="1"/>
</dbReference>
<keyword evidence="4" id="KW-0547">Nucleotide-binding</keyword>
<accession>A0A5B8Y0Q1</accession>
<organism evidence="11 12">
    <name type="scientific">Persicimonas caeni</name>
    <dbReference type="NCBI Taxonomy" id="2292766"/>
    <lineage>
        <taxon>Bacteria</taxon>
        <taxon>Deltaproteobacteria</taxon>
        <taxon>Bradymonadales</taxon>
        <taxon>Bradymonadaceae</taxon>
        <taxon>Persicimonas</taxon>
    </lineage>
</organism>
<dbReference type="AlphaFoldDB" id="A0A4Y6PPV3"/>
<evidence type="ECO:0000256" key="4">
    <source>
        <dbReference type="ARBA" id="ARBA00022741"/>
    </source>
</evidence>
<evidence type="ECO:0000256" key="3">
    <source>
        <dbReference type="ARBA" id="ARBA00022679"/>
    </source>
</evidence>
<dbReference type="Gene3D" id="1.10.510.10">
    <property type="entry name" value="Transferase(Phosphotransferase) domain 1"/>
    <property type="match status" value="1"/>
</dbReference>
<evidence type="ECO:0000256" key="7">
    <source>
        <dbReference type="ARBA" id="ARBA00047899"/>
    </source>
</evidence>
<accession>A0A4Y6PPV3</accession>
<protein>
    <recommendedName>
        <fullName evidence="1">non-specific serine/threonine protein kinase</fullName>
        <ecNumber evidence="1">2.7.11.1</ecNumber>
    </recommendedName>
</protein>
<dbReference type="SUPFAM" id="SSF56112">
    <property type="entry name" value="Protein kinase-like (PK-like)"/>
    <property type="match status" value="1"/>
</dbReference>
<dbReference type="EC" id="2.7.11.1" evidence="1"/>
<keyword evidence="9" id="KW-0472">Membrane</keyword>
<keyword evidence="5 11" id="KW-0418">Kinase</keyword>
<name>A0A4Y6PPV3_PERCE</name>
<keyword evidence="9" id="KW-0812">Transmembrane</keyword>
<reference evidence="11 12" key="1">
    <citation type="submission" date="2019-06" db="EMBL/GenBank/DDBJ databases">
        <title>Persicimonas caeni gen. nov., sp. nov., a predatory bacterium isolated from solar saltern.</title>
        <authorList>
            <person name="Wang S."/>
        </authorList>
    </citation>
    <scope>NUCLEOTIDE SEQUENCE [LARGE SCALE GENOMIC DNA]</scope>
    <source>
        <strain evidence="11 12">YN101</strain>
    </source>
</reference>
<gene>
    <name evidence="11" type="ORF">FIV42_06425</name>
</gene>
<feature type="domain" description="Protein kinase" evidence="10">
    <location>
        <begin position="30"/>
        <end position="282"/>
    </location>
</feature>